<dbReference type="EMBL" id="JABFAF010000004">
    <property type="protein sequence ID" value="MBA0853108.1"/>
    <property type="molecule type" value="Genomic_DNA"/>
</dbReference>
<dbReference type="PANTHER" id="PTHR35285">
    <property type="entry name" value="2-C-METHYL-D-ERYTHRITOL 4-PHOSPHATE CYTIDYLYLTRANSFERASE"/>
    <property type="match status" value="1"/>
</dbReference>
<dbReference type="InterPro" id="IPR046756">
    <property type="entry name" value="VAS1/VOA1_TM"/>
</dbReference>
<feature type="chain" id="PRO_5029794405" description="V-type proton ATPase subunit S1/VOA1 transmembrane domain-containing protein" evidence="6">
    <location>
        <begin position="17"/>
        <end position="75"/>
    </location>
</feature>
<evidence type="ECO:0000256" key="4">
    <source>
        <dbReference type="ARBA" id="ARBA00023136"/>
    </source>
</evidence>
<sequence length="75" mass="8514">MVIWIWKCILVVSVFTNPFLDSECYCSHECCDVRDPYVAALHDFQGIVLLLILVSGLCCMMGIDTPTRFEAPQEN</sequence>
<evidence type="ECO:0000313" key="8">
    <source>
        <dbReference type="EMBL" id="MBA0853108.1"/>
    </source>
</evidence>
<feature type="signal peptide" evidence="6">
    <location>
        <begin position="1"/>
        <end position="16"/>
    </location>
</feature>
<dbReference type="GO" id="GO:0016020">
    <property type="term" value="C:membrane"/>
    <property type="evidence" value="ECO:0007669"/>
    <property type="project" value="UniProtKB-SubCell"/>
</dbReference>
<evidence type="ECO:0000256" key="6">
    <source>
        <dbReference type="SAM" id="SignalP"/>
    </source>
</evidence>
<proteinExistence type="predicted"/>
<dbReference type="Proteomes" id="UP000593576">
    <property type="component" value="Unassembled WGS sequence"/>
</dbReference>
<evidence type="ECO:0000256" key="1">
    <source>
        <dbReference type="ARBA" id="ARBA00004167"/>
    </source>
</evidence>
<dbReference type="PANTHER" id="PTHR35285:SF1">
    <property type="entry name" value="2-C-METHYL-D-ERYTHRITOL 4-PHOSPHATE CYTIDYLYLTRANSFERASE"/>
    <property type="match status" value="1"/>
</dbReference>
<name>A0A7J9L347_GOSSC</name>
<comment type="caution">
    <text evidence="8">The sequence shown here is derived from an EMBL/GenBank/DDBJ whole genome shotgun (WGS) entry which is preliminary data.</text>
</comment>
<keyword evidence="4 5" id="KW-0472">Membrane</keyword>
<evidence type="ECO:0000256" key="5">
    <source>
        <dbReference type="SAM" id="Phobius"/>
    </source>
</evidence>
<feature type="domain" description="V-type proton ATPase subunit S1/VOA1 transmembrane" evidence="7">
    <location>
        <begin position="47"/>
        <end position="70"/>
    </location>
</feature>
<organism evidence="8 9">
    <name type="scientific">Gossypium schwendimanii</name>
    <name type="common">Cotton</name>
    <dbReference type="NCBI Taxonomy" id="34291"/>
    <lineage>
        <taxon>Eukaryota</taxon>
        <taxon>Viridiplantae</taxon>
        <taxon>Streptophyta</taxon>
        <taxon>Embryophyta</taxon>
        <taxon>Tracheophyta</taxon>
        <taxon>Spermatophyta</taxon>
        <taxon>Magnoliopsida</taxon>
        <taxon>eudicotyledons</taxon>
        <taxon>Gunneridae</taxon>
        <taxon>Pentapetalae</taxon>
        <taxon>rosids</taxon>
        <taxon>malvids</taxon>
        <taxon>Malvales</taxon>
        <taxon>Malvaceae</taxon>
        <taxon>Malvoideae</taxon>
        <taxon>Gossypium</taxon>
    </lineage>
</organism>
<evidence type="ECO:0000313" key="9">
    <source>
        <dbReference type="Proteomes" id="UP000593576"/>
    </source>
</evidence>
<dbReference type="Pfam" id="PF20520">
    <property type="entry name" value="Ac45-VOA1_TM"/>
    <property type="match status" value="1"/>
</dbReference>
<reference evidence="8 9" key="1">
    <citation type="journal article" date="2019" name="Genome Biol. Evol.">
        <title>Insights into the evolution of the New World diploid cottons (Gossypium, subgenus Houzingenia) based on genome sequencing.</title>
        <authorList>
            <person name="Grover C.E."/>
            <person name="Arick M.A. 2nd"/>
            <person name="Thrash A."/>
            <person name="Conover J.L."/>
            <person name="Sanders W.S."/>
            <person name="Peterson D.G."/>
            <person name="Frelichowski J.E."/>
            <person name="Scheffler J.A."/>
            <person name="Scheffler B.E."/>
            <person name="Wendel J.F."/>
        </authorList>
    </citation>
    <scope>NUCLEOTIDE SEQUENCE [LARGE SCALE GENOMIC DNA]</scope>
    <source>
        <strain evidence="8">1</strain>
        <tissue evidence="8">Leaf</tissue>
    </source>
</reference>
<keyword evidence="6" id="KW-0732">Signal</keyword>
<protein>
    <recommendedName>
        <fullName evidence="7">V-type proton ATPase subunit S1/VOA1 transmembrane domain-containing protein</fullName>
    </recommendedName>
</protein>
<keyword evidence="3 5" id="KW-1133">Transmembrane helix</keyword>
<evidence type="ECO:0000259" key="7">
    <source>
        <dbReference type="Pfam" id="PF20520"/>
    </source>
</evidence>
<accession>A0A7J9L347</accession>
<keyword evidence="2 5" id="KW-0812">Transmembrane</keyword>
<gene>
    <name evidence="8" type="ORF">Goshw_013598</name>
</gene>
<feature type="transmembrane region" description="Helical" evidence="5">
    <location>
        <begin position="44"/>
        <end position="63"/>
    </location>
</feature>
<comment type="subcellular location">
    <subcellularLocation>
        <location evidence="1">Membrane</location>
        <topology evidence="1">Single-pass membrane protein</topology>
    </subcellularLocation>
</comment>
<evidence type="ECO:0000256" key="2">
    <source>
        <dbReference type="ARBA" id="ARBA00022692"/>
    </source>
</evidence>
<dbReference type="AlphaFoldDB" id="A0A7J9L347"/>
<evidence type="ECO:0000256" key="3">
    <source>
        <dbReference type="ARBA" id="ARBA00022989"/>
    </source>
</evidence>
<keyword evidence="9" id="KW-1185">Reference proteome</keyword>